<dbReference type="GO" id="GO:0005576">
    <property type="term" value="C:extracellular region"/>
    <property type="evidence" value="ECO:0007669"/>
    <property type="project" value="UniProtKB-SubCell"/>
</dbReference>
<keyword evidence="4" id="KW-0964">Secreted</keyword>
<keyword evidence="8" id="KW-0812">Transmembrane</keyword>
<keyword evidence="7" id="KW-0998">Cell outer membrane</keyword>
<protein>
    <submittedName>
        <fullName evidence="9">Uncharacterized protein</fullName>
    </submittedName>
</protein>
<evidence type="ECO:0000256" key="4">
    <source>
        <dbReference type="ARBA" id="ARBA00022525"/>
    </source>
</evidence>
<name>A0A1X7U033_AMPQE</name>
<dbReference type="InParanoid" id="A0A1X7U033"/>
<evidence type="ECO:0000256" key="8">
    <source>
        <dbReference type="SAM" id="Phobius"/>
    </source>
</evidence>
<dbReference type="EnsemblMetazoa" id="Aqu2.1.20940_001">
    <property type="protein sequence ID" value="Aqu2.1.20940_001"/>
    <property type="gene ID" value="Aqu2.1.20940"/>
</dbReference>
<evidence type="ECO:0000256" key="7">
    <source>
        <dbReference type="ARBA" id="ARBA00023237"/>
    </source>
</evidence>
<keyword evidence="8" id="KW-1133">Transmembrane helix</keyword>
<dbReference type="Pfam" id="PF02415">
    <property type="entry name" value="Chlam_PMP"/>
    <property type="match status" value="1"/>
</dbReference>
<evidence type="ECO:0000256" key="2">
    <source>
        <dbReference type="ARBA" id="ARBA00004442"/>
    </source>
</evidence>
<reference evidence="9" key="1">
    <citation type="submission" date="2017-05" db="UniProtKB">
        <authorList>
            <consortium name="EnsemblMetazoa"/>
        </authorList>
    </citation>
    <scope>IDENTIFICATION</scope>
</reference>
<dbReference type="OrthoDB" id="6143346at2759"/>
<keyword evidence="6 8" id="KW-0472">Membrane</keyword>
<organism evidence="9">
    <name type="scientific">Amphimedon queenslandica</name>
    <name type="common">Sponge</name>
    <dbReference type="NCBI Taxonomy" id="400682"/>
    <lineage>
        <taxon>Eukaryota</taxon>
        <taxon>Metazoa</taxon>
        <taxon>Porifera</taxon>
        <taxon>Demospongiae</taxon>
        <taxon>Heteroscleromorpha</taxon>
        <taxon>Haplosclerida</taxon>
        <taxon>Niphatidae</taxon>
        <taxon>Amphimedon</taxon>
    </lineage>
</organism>
<proteinExistence type="predicted"/>
<feature type="transmembrane region" description="Helical" evidence="8">
    <location>
        <begin position="435"/>
        <end position="458"/>
    </location>
</feature>
<keyword evidence="5" id="KW-0732">Signal</keyword>
<evidence type="ECO:0000256" key="3">
    <source>
        <dbReference type="ARBA" id="ARBA00004613"/>
    </source>
</evidence>
<evidence type="ECO:0000256" key="5">
    <source>
        <dbReference type="ARBA" id="ARBA00022729"/>
    </source>
</evidence>
<dbReference type="InterPro" id="IPR003368">
    <property type="entry name" value="POMP_repeat"/>
</dbReference>
<evidence type="ECO:0000313" key="9">
    <source>
        <dbReference type="EnsemblMetazoa" id="Aqu2.1.20940_001"/>
    </source>
</evidence>
<accession>A0A1X7U033</accession>
<comment type="subcellular location">
    <subcellularLocation>
        <location evidence="1">Cell envelope</location>
    </subcellularLocation>
    <subcellularLocation>
        <location evidence="2">Cell outer membrane</location>
    </subcellularLocation>
    <subcellularLocation>
        <location evidence="3">Secreted</location>
    </subcellularLocation>
</comment>
<sequence length="504" mass="56392">MIEDSKFYHNLYGFEINNDAYYLKLPVKRTINYHFVIKSCSMRENTYEGLIINGKFMRLTQIDIVDVELNGNGGNKITNGNFISLSNVTVANSHSTGLTLRGSFVIIDNGLRFRKNTGVVGGGIAINDTSRLILTSSAYLEFIDNHASYKGGGIYVDESTGSSIKLNVPNIPLTLINNSAGLVGDDMYGYYRSKDDYQFHLTNPSISSTGNAKDICFCDRHSIAMYENCLVFERDQQIYPGQTLKFYVALYGYDYFASLTPTDGIVNVYNDSSSWQLLNQTYIVNNCSLIEYTPKLVHTKHRSHILLKSLIDVIGFYYTANECPIGFSIDSLQGVCTCSQSVSSENVTCDIVDQSIKHNGLLWIGIYDTKQNDPIACIVNEDCLLYCSPNPVTFQLNDTDTQCVDNRGQRMCGSCRERYSLLMGSNKCGHCHNNYMLIAWIVLFAVMGVLLVVLLIALNLTVSVGTLNGLLFYANIIKLYEPVFSKKRALPVLSQVISWINLDF</sequence>
<evidence type="ECO:0000256" key="1">
    <source>
        <dbReference type="ARBA" id="ARBA00004196"/>
    </source>
</evidence>
<dbReference type="AlphaFoldDB" id="A0A1X7U033"/>
<evidence type="ECO:0000256" key="6">
    <source>
        <dbReference type="ARBA" id="ARBA00023136"/>
    </source>
</evidence>